<evidence type="ECO:0000313" key="2">
    <source>
        <dbReference type="Proteomes" id="UP001064048"/>
    </source>
</evidence>
<accession>A0ACC0L0I2</accession>
<dbReference type="EMBL" id="CM046109">
    <property type="protein sequence ID" value="KAI8442090.1"/>
    <property type="molecule type" value="Genomic_DNA"/>
</dbReference>
<keyword evidence="2" id="KW-1185">Reference proteome</keyword>
<organism evidence="1 2">
    <name type="scientific">Choristoneura fumiferana</name>
    <name type="common">Spruce budworm moth</name>
    <name type="synonym">Archips fumiferana</name>
    <dbReference type="NCBI Taxonomy" id="7141"/>
    <lineage>
        <taxon>Eukaryota</taxon>
        <taxon>Metazoa</taxon>
        <taxon>Ecdysozoa</taxon>
        <taxon>Arthropoda</taxon>
        <taxon>Hexapoda</taxon>
        <taxon>Insecta</taxon>
        <taxon>Pterygota</taxon>
        <taxon>Neoptera</taxon>
        <taxon>Endopterygota</taxon>
        <taxon>Lepidoptera</taxon>
        <taxon>Glossata</taxon>
        <taxon>Ditrysia</taxon>
        <taxon>Tortricoidea</taxon>
        <taxon>Tortricidae</taxon>
        <taxon>Tortricinae</taxon>
        <taxon>Choristoneura</taxon>
    </lineage>
</organism>
<evidence type="ECO:0000313" key="1">
    <source>
        <dbReference type="EMBL" id="KAI8442090.1"/>
    </source>
</evidence>
<protein>
    <submittedName>
        <fullName evidence="1">Uncharacterized protein</fullName>
    </submittedName>
</protein>
<reference evidence="1 2" key="1">
    <citation type="journal article" date="2022" name="Genome Biol. Evol.">
        <title>The Spruce Budworm Genome: Reconstructing the Evolutionary History of Antifreeze Proteins.</title>
        <authorList>
            <person name="Beliveau C."/>
            <person name="Gagne P."/>
            <person name="Picq S."/>
            <person name="Vernygora O."/>
            <person name="Keeling C.I."/>
            <person name="Pinkney K."/>
            <person name="Doucet D."/>
            <person name="Wen F."/>
            <person name="Johnston J.S."/>
            <person name="Maaroufi H."/>
            <person name="Boyle B."/>
            <person name="Laroche J."/>
            <person name="Dewar K."/>
            <person name="Juretic N."/>
            <person name="Blackburn G."/>
            <person name="Nisole A."/>
            <person name="Brunet B."/>
            <person name="Brandao M."/>
            <person name="Lumley L."/>
            <person name="Duan J."/>
            <person name="Quan G."/>
            <person name="Lucarotti C.J."/>
            <person name="Roe A.D."/>
            <person name="Sperling F.A.H."/>
            <person name="Levesque R.C."/>
            <person name="Cusson M."/>
        </authorList>
    </citation>
    <scope>NUCLEOTIDE SEQUENCE [LARGE SCALE GENOMIC DNA]</scope>
    <source>
        <strain evidence="1">Glfc:IPQL:Cfum</strain>
    </source>
</reference>
<gene>
    <name evidence="1" type="ORF">MSG28_005724</name>
</gene>
<proteinExistence type="predicted"/>
<sequence>MQLRYPTAGVAGGGCCCPRAVPTAIGNHEFDDGPAGLAPYLSALKAPVLAANMDASNEPSLQGLFRPSTIIRRKGKRIGLIGLITTDTKTLSSPGNVTFTDPGEATEREAKALNDQGVDIIVLLSHCGLKVDKELARDYGQYIDVIIGGHTHSLLWNGPAPSGEEVAGPYPVFVENSANQKHKVLIVQASAFTKYMGNLSVYFDFRGNYVKWEGGPIFLDRTIPEDQTIKAKLAPYAMMVHEAENVPIGETQTTLNFEDCVFGECTLGDLLVDASNDRARSELKTEQEYLSFIQRGNIKSTILKGKITKGSVFELLPYNDRIETFKLNGTHVLEALERSVSNAWAYNPFKGPWVLQVSGLRVEYNVSLPEGHRVTSVVTVGKNNDVKEFDPNKMYQVTAPTYLADGGDGFTMFKDNRMERQVIDRDQRVLEEYVRNHSPLNIVKDGRIVIKS</sequence>
<comment type="caution">
    <text evidence="1">The sequence shown here is derived from an EMBL/GenBank/DDBJ whole genome shotgun (WGS) entry which is preliminary data.</text>
</comment>
<dbReference type="Proteomes" id="UP001064048">
    <property type="component" value="Chromosome 9"/>
</dbReference>
<name>A0ACC0L0I2_CHOFU</name>